<sequence>MKAGDWAKALSAVEEAVAVMPDDLHFRMLHADLLLHKLRGLQSGLPALRQFVRDAIDKKSELWMEGALRQLFSSANDNSHFPPAERLGMGKDVVRTARPL</sequence>
<gene>
    <name evidence="1" type="ORF">HAP48_049715</name>
    <name evidence="2" type="ORF">WDK88_45320</name>
</gene>
<reference evidence="1" key="1">
    <citation type="submission" date="2020-06" db="EMBL/GenBank/DDBJ databases">
        <title>Whole Genome Sequence of Bradyrhizobium sp. Strain 1S1.</title>
        <authorList>
            <person name="Bromfield E.S.P."/>
            <person name="Cloutier S."/>
        </authorList>
    </citation>
    <scope>NUCLEOTIDE SEQUENCE [LARGE SCALE GENOMIC DNA]</scope>
    <source>
        <strain evidence="1">1S1</strain>
    </source>
</reference>
<dbReference type="RefSeq" id="WP_175612443.1">
    <property type="nucleotide sequence ID" value="NZ_CP088284.1"/>
</dbReference>
<dbReference type="AlphaFoldDB" id="A0A973WAN1"/>
<geneLocation type="plasmid" evidence="2 3">
    <name>pBs5S5a</name>
</geneLocation>
<evidence type="ECO:0000313" key="1">
    <source>
        <dbReference type="EMBL" id="NVI50692.1"/>
    </source>
</evidence>
<keyword evidence="3" id="KW-1185">Reference proteome</keyword>
<dbReference type="EMBL" id="JAAOLE020000002">
    <property type="protein sequence ID" value="NVI50692.1"/>
    <property type="molecule type" value="Genomic_DNA"/>
</dbReference>
<organism evidence="1">
    <name type="scientific">Bradyrhizobium septentrionale</name>
    <dbReference type="NCBI Taxonomy" id="1404411"/>
    <lineage>
        <taxon>Bacteria</taxon>
        <taxon>Pseudomonadati</taxon>
        <taxon>Pseudomonadota</taxon>
        <taxon>Alphaproteobacteria</taxon>
        <taxon>Hyphomicrobiales</taxon>
        <taxon>Nitrobacteraceae</taxon>
        <taxon>Bradyrhizobium</taxon>
    </lineage>
</organism>
<dbReference type="EMBL" id="CP147713">
    <property type="protein sequence ID" value="WXC84829.1"/>
    <property type="molecule type" value="Genomic_DNA"/>
</dbReference>
<protein>
    <recommendedName>
        <fullName evidence="4">Tetratricopeptide repeat protein</fullName>
    </recommendedName>
</protein>
<reference evidence="2" key="3">
    <citation type="submission" date="2024-03" db="EMBL/GenBank/DDBJ databases">
        <authorList>
            <person name="Bromfield E.S.P."/>
            <person name="Cloutier S."/>
        </authorList>
    </citation>
    <scope>NUCLEOTIDE SEQUENCE</scope>
    <source>
        <strain evidence="2">5S5</strain>
        <plasmid evidence="2">pBs5S5a</plasmid>
    </source>
</reference>
<reference evidence="2" key="2">
    <citation type="journal article" date="2021" name="Int. J. Syst. Evol. Microbiol.">
        <title>Bradyrhizobium septentrionale sp. nov. (sv. septentrionale) and Bradyrhizobium quebecense sp. nov. (sv. septentrionale) associated with legumes native to Canada possess rearranged symbiosis genes and numerous insertion sequences.</title>
        <authorList>
            <person name="Bromfield E.S.P."/>
            <person name="Cloutier S."/>
        </authorList>
    </citation>
    <scope>NUCLEOTIDE SEQUENCE</scope>
    <source>
        <strain evidence="2">5S5</strain>
    </source>
</reference>
<proteinExistence type="predicted"/>
<keyword evidence="2" id="KW-0614">Plasmid</keyword>
<evidence type="ECO:0000313" key="2">
    <source>
        <dbReference type="EMBL" id="WXC84829.1"/>
    </source>
</evidence>
<name>A0A973WAN1_9BRAD</name>
<dbReference type="Proteomes" id="UP001432046">
    <property type="component" value="Plasmid pBs5S5a"/>
</dbReference>
<evidence type="ECO:0000313" key="3">
    <source>
        <dbReference type="Proteomes" id="UP001432046"/>
    </source>
</evidence>
<accession>A0A973WAN1</accession>
<evidence type="ECO:0008006" key="4">
    <source>
        <dbReference type="Google" id="ProtNLM"/>
    </source>
</evidence>